<feature type="compositionally biased region" description="Basic and acidic residues" evidence="1">
    <location>
        <begin position="1"/>
        <end position="19"/>
    </location>
</feature>
<evidence type="ECO:0000256" key="2">
    <source>
        <dbReference type="SAM" id="Phobius"/>
    </source>
</evidence>
<dbReference type="SUPFAM" id="SSF50044">
    <property type="entry name" value="SH3-domain"/>
    <property type="match status" value="1"/>
</dbReference>
<feature type="region of interest" description="Disordered" evidence="1">
    <location>
        <begin position="563"/>
        <end position="589"/>
    </location>
</feature>
<feature type="compositionally biased region" description="Basic residues" evidence="1">
    <location>
        <begin position="43"/>
        <end position="53"/>
    </location>
</feature>
<keyword evidence="2" id="KW-0472">Membrane</keyword>
<dbReference type="Gene3D" id="2.30.30.40">
    <property type="entry name" value="SH3 Domains"/>
    <property type="match status" value="1"/>
</dbReference>
<feature type="compositionally biased region" description="Basic and acidic residues" evidence="1">
    <location>
        <begin position="383"/>
        <end position="392"/>
    </location>
</feature>
<evidence type="ECO:0008006" key="5">
    <source>
        <dbReference type="Google" id="ProtNLM"/>
    </source>
</evidence>
<dbReference type="OrthoDB" id="2163411at2759"/>
<sequence>MESNVDDSKRRRRTLEDVHGVYTHRSSSEHGRQELPTTTRTRTPQRPKQRRRRRLGVGFTYGLVATQITAAAAQSCISLADSTTCPSFNASSISTNSNLTGLFPFLSSVTDTASFDSAIQTYIANGFTEQRYQQLIGCSNVNLDNTTAFYARYTTSVLCNAIVQNSLTPCDLTGDATRPLCADSCGEYAQSEQEIVASDICGNAGDGALTQIRADFTNCALPADSLTKTCIPAVYNEPENCGYGSNLGSLCSYCASSSQNATDSCCVFSNTTTRCEGVVLPVIASSALNEVVTTMVTTSPGSTSTSSSTGATTSNSRSGLSGGAIAGIVIGAVLGALALLALIIFGCLLFRRRRASSPATSVFNQPATMRQIDPPSTGYTDGTADRNRDGERAGLAVLPGGRVTRMSALEGSSSSSQHSQSPMLLGGARRSGSSERERATTPHGTLLSPPQTAGKRSGSLSSGSQFASAAAAVRAFADETSPSSGDDYTSPESAARSEQLAFFKDYYSSDEVHGGDLVATLWTYEPRAADEFHLERGDMVKVTGIWDDGWATGVRVRMKAEDWRPQRDSGMTTGSSSGESGRLGSPEGEGEVKAFPMVCVCLPQHWRKTIEGDSTEGSGPY</sequence>
<keyword evidence="2" id="KW-0812">Transmembrane</keyword>
<dbReference type="InParanoid" id="A0A1V8SLV5"/>
<feature type="region of interest" description="Disordered" evidence="1">
    <location>
        <begin position="1"/>
        <end position="53"/>
    </location>
</feature>
<gene>
    <name evidence="3" type="ORF">B0A48_13899</name>
</gene>
<feature type="compositionally biased region" description="Low complexity" evidence="1">
    <location>
        <begin position="569"/>
        <end position="586"/>
    </location>
</feature>
<dbReference type="InterPro" id="IPR036028">
    <property type="entry name" value="SH3-like_dom_sf"/>
</dbReference>
<name>A0A1V8SLV5_9PEZI</name>
<protein>
    <recommendedName>
        <fullName evidence="5">SH3 domain-containing protein</fullName>
    </recommendedName>
</protein>
<keyword evidence="4" id="KW-1185">Reference proteome</keyword>
<evidence type="ECO:0000256" key="1">
    <source>
        <dbReference type="SAM" id="MobiDB-lite"/>
    </source>
</evidence>
<feature type="compositionally biased region" description="Low complexity" evidence="1">
    <location>
        <begin position="412"/>
        <end position="431"/>
    </location>
</feature>
<dbReference type="AlphaFoldDB" id="A0A1V8SLV5"/>
<keyword evidence="2" id="KW-1133">Transmembrane helix</keyword>
<accession>A0A1V8SLV5</accession>
<reference evidence="4" key="1">
    <citation type="submission" date="2017-03" db="EMBL/GenBank/DDBJ databases">
        <title>Genomes of endolithic fungi from Antarctica.</title>
        <authorList>
            <person name="Coleine C."/>
            <person name="Masonjones S."/>
            <person name="Stajich J.E."/>
        </authorList>
    </citation>
    <scope>NUCLEOTIDE SEQUENCE [LARGE SCALE GENOMIC DNA]</scope>
    <source>
        <strain evidence="4">CCFEE 5527</strain>
    </source>
</reference>
<dbReference type="Proteomes" id="UP000192596">
    <property type="component" value="Unassembled WGS sequence"/>
</dbReference>
<feature type="transmembrane region" description="Helical" evidence="2">
    <location>
        <begin position="55"/>
        <end position="73"/>
    </location>
</feature>
<organism evidence="3 4">
    <name type="scientific">Cryoendolithus antarcticus</name>
    <dbReference type="NCBI Taxonomy" id="1507870"/>
    <lineage>
        <taxon>Eukaryota</taxon>
        <taxon>Fungi</taxon>
        <taxon>Dikarya</taxon>
        <taxon>Ascomycota</taxon>
        <taxon>Pezizomycotina</taxon>
        <taxon>Dothideomycetes</taxon>
        <taxon>Dothideomycetidae</taxon>
        <taxon>Cladosporiales</taxon>
        <taxon>Cladosporiaceae</taxon>
        <taxon>Cryoendolithus</taxon>
    </lineage>
</organism>
<feature type="transmembrane region" description="Helical" evidence="2">
    <location>
        <begin position="324"/>
        <end position="350"/>
    </location>
</feature>
<feature type="region of interest" description="Disordered" evidence="1">
    <location>
        <begin position="297"/>
        <end position="318"/>
    </location>
</feature>
<dbReference type="STRING" id="1507870.A0A1V8SLV5"/>
<feature type="region of interest" description="Disordered" evidence="1">
    <location>
        <begin position="359"/>
        <end position="462"/>
    </location>
</feature>
<evidence type="ECO:0000313" key="3">
    <source>
        <dbReference type="EMBL" id="OQO00113.1"/>
    </source>
</evidence>
<feature type="compositionally biased region" description="Low complexity" evidence="1">
    <location>
        <begin position="453"/>
        <end position="462"/>
    </location>
</feature>
<proteinExistence type="predicted"/>
<feature type="compositionally biased region" description="Polar residues" evidence="1">
    <location>
        <begin position="359"/>
        <end position="368"/>
    </location>
</feature>
<evidence type="ECO:0000313" key="4">
    <source>
        <dbReference type="Proteomes" id="UP000192596"/>
    </source>
</evidence>
<dbReference type="EMBL" id="NAJO01000036">
    <property type="protein sequence ID" value="OQO00113.1"/>
    <property type="molecule type" value="Genomic_DNA"/>
</dbReference>
<comment type="caution">
    <text evidence="3">The sequence shown here is derived from an EMBL/GenBank/DDBJ whole genome shotgun (WGS) entry which is preliminary data.</text>
</comment>